<dbReference type="PANTHER" id="PTHR43752">
    <property type="entry name" value="BNR/ASP-BOX REPEAT FAMILY PROTEIN"/>
    <property type="match status" value="1"/>
</dbReference>
<sequence length="458" mass="50855">MSTATAQFPLRDLNLKQHPLHPMSTPRSFLNHKLSAIAAAAICAVFSAGALTAGGAPDFARQAALDAARDEVVVAYDGILPNRHVGDVVTRVMPDGRLAIWFATGGDKEPDPNNFMAVIYSEDEGKTWSPMQMLDANIKRAGINIGQLPTEAIVSGQKIMLFFSTHAGHLRNSWRSWVATSDNNGKTWNTPELLPGRLGAATFVRSHIWTQSGNLVVPYQHYLGNLNDHNSEVVRRNNKAGNETTPYPTPVINSRNGVLISTDGGRTFTEHGDIKLPIPDDTYLWAENTIAELEKDHLVMLIRPERTRGKATFLYRADSFDGGKTWPALAEKTDIPNPSSKTILLRVNDWTTALLHNPNPYSRWPLSLWISFDGMKTWPYQRVVIADSVDGPGRNVHYPEGYVTPDLQWINFTFDDNRHQAVYVRAKLPPIPGKPVSGKNPENPWLKKPPPKKKPAAK</sequence>
<feature type="domain" description="Sialidase" evidence="2">
    <location>
        <begin position="98"/>
        <end position="405"/>
    </location>
</feature>
<dbReference type="AlphaFoldDB" id="A0A2U8E3V0"/>
<dbReference type="SUPFAM" id="SSF50939">
    <property type="entry name" value="Sialidases"/>
    <property type="match status" value="1"/>
</dbReference>
<dbReference type="InterPro" id="IPR036278">
    <property type="entry name" value="Sialidase_sf"/>
</dbReference>
<dbReference type="Pfam" id="PF13088">
    <property type="entry name" value="BNR_2"/>
    <property type="match status" value="1"/>
</dbReference>
<accession>A0A2U8E3V0</accession>
<dbReference type="CDD" id="cd15482">
    <property type="entry name" value="Sialidase_non-viral"/>
    <property type="match status" value="1"/>
</dbReference>
<dbReference type="Gene3D" id="2.120.10.10">
    <property type="match status" value="1"/>
</dbReference>
<feature type="compositionally biased region" description="Basic residues" evidence="1">
    <location>
        <begin position="449"/>
        <end position="458"/>
    </location>
</feature>
<name>A0A2U8E3V0_9BACT</name>
<proteinExistence type="predicted"/>
<dbReference type="KEGG" id="elut:CKA38_10255"/>
<reference evidence="3 4" key="1">
    <citation type="journal article" date="2018" name="Syst. Appl. Microbiol.">
        <title>Ereboglobus luteus gen. nov. sp. nov. from cockroach guts, and new insights into the oxygen relationship of the genera Opitutus and Didymococcus (Verrucomicrobia: Opitutaceae).</title>
        <authorList>
            <person name="Tegtmeier D."/>
            <person name="Belitz A."/>
            <person name="Radek R."/>
            <person name="Heimerl T."/>
            <person name="Brune A."/>
        </authorList>
    </citation>
    <scope>NUCLEOTIDE SEQUENCE [LARGE SCALE GENOMIC DNA]</scope>
    <source>
        <strain evidence="3 4">Ho45</strain>
    </source>
</reference>
<organism evidence="3 4">
    <name type="scientific">Ereboglobus luteus</name>
    <dbReference type="NCBI Taxonomy" id="1796921"/>
    <lineage>
        <taxon>Bacteria</taxon>
        <taxon>Pseudomonadati</taxon>
        <taxon>Verrucomicrobiota</taxon>
        <taxon>Opitutia</taxon>
        <taxon>Opitutales</taxon>
        <taxon>Opitutaceae</taxon>
        <taxon>Ereboglobus</taxon>
    </lineage>
</organism>
<evidence type="ECO:0000313" key="4">
    <source>
        <dbReference type="Proteomes" id="UP000244896"/>
    </source>
</evidence>
<evidence type="ECO:0000256" key="1">
    <source>
        <dbReference type="SAM" id="MobiDB-lite"/>
    </source>
</evidence>
<dbReference type="EMBL" id="CP023004">
    <property type="protein sequence ID" value="AWI09573.1"/>
    <property type="molecule type" value="Genomic_DNA"/>
</dbReference>
<keyword evidence="4" id="KW-1185">Reference proteome</keyword>
<dbReference type="PANTHER" id="PTHR43752:SF2">
    <property type="entry name" value="BNR_ASP-BOX REPEAT FAMILY PROTEIN"/>
    <property type="match status" value="1"/>
</dbReference>
<feature type="region of interest" description="Disordered" evidence="1">
    <location>
        <begin position="430"/>
        <end position="458"/>
    </location>
</feature>
<evidence type="ECO:0000313" key="3">
    <source>
        <dbReference type="EMBL" id="AWI09573.1"/>
    </source>
</evidence>
<dbReference type="Proteomes" id="UP000244896">
    <property type="component" value="Chromosome"/>
</dbReference>
<dbReference type="InterPro" id="IPR011040">
    <property type="entry name" value="Sialidase"/>
</dbReference>
<gene>
    <name evidence="3" type="ORF">CKA38_10255</name>
</gene>
<protein>
    <recommendedName>
        <fullName evidence="2">Sialidase domain-containing protein</fullName>
    </recommendedName>
</protein>
<evidence type="ECO:0000259" key="2">
    <source>
        <dbReference type="Pfam" id="PF13088"/>
    </source>
</evidence>